<protein>
    <recommendedName>
        <fullName evidence="10">Cation-transporting P-type ATPase N-terminal domain-containing protein</fullName>
    </recommendedName>
</protein>
<dbReference type="GO" id="GO:0016887">
    <property type="term" value="F:ATP hydrolysis activity"/>
    <property type="evidence" value="ECO:0007669"/>
    <property type="project" value="InterPro"/>
</dbReference>
<dbReference type="InterPro" id="IPR023298">
    <property type="entry name" value="ATPase_P-typ_TM_dom_sf"/>
</dbReference>
<comment type="similarity">
    <text evidence="2">Belongs to the cation transport ATPase (P-type) (TC 3.A.3) family. Type IIA subfamily.</text>
</comment>
<proteinExistence type="inferred from homology"/>
<sequence>MSSADVFTAFDAAPEGLRSAEAARRLEDGGRNEIAVAVRDGRARIFLRQFANALILLLVGAALVAAAFGEWIEAGVIIAAVIANVLLGYWQEAKAENALALLRTYVRTRARVRREGAEHDIDAAELVPGDLVRVSRGDRVPADCRIVFAVGLEADEAVLTGESFPAKKSADAVSPDAALGDRSSMLFGGTLVVAGVADAAVVATANATEFGAIASLVGRADREPTPLQRSLNRFVLWVSGTLGVFIVALFGLGVSTGYGAYEMFLLAVAVAVSAVPEGMPVALTVTLAIGVERLARQKGVVRRLLAAETLGATSVILTDKTGTLTQARMEVASVVAFDDDGQPDDAVRALLADALVNTDVIVENPAAPAEEWQLVGRPLEVALVRRASREGLRLPEVLRANAIVDRLPFNSVGKFSATLARRDGRGRIVLLGAPDVLIRFTDFDAAARAALIADIDRYAASGAKVVGVAVRDAPASQEQLPPEDAFAGFRFSGLITLRDPLRPEAKAAIERIARAGVRTVMATGDHRGTAEAVAREIGLINGVGAVMTGSELAMLSDEAWQRRADEIAVYARVTPADKVRITELFRKRGEVVAVTGDGVNDAPALHAADIGVAVGSGTDVAKSAADLVILDDNFETLILAVEEGRSILANIRKVVVYLLATSLDEIFLIGGALLVGVPLPLSALQILFVNFFSDSFPAIALAFERGDGREGHRPAARSLLDGQSRALILATALLNASLLFALYLLLLGYGFAPELVRTFIFASFATYALGFVFSVRSLGRGLFSLNPFGNRPLIGGVLVGLALTALAVYTPFLQRVFGTVPLPPSWAGGVLLVGIAGITVVECGKRLFRVRSL</sequence>
<dbReference type="InterPro" id="IPR036412">
    <property type="entry name" value="HAD-like_sf"/>
</dbReference>
<dbReference type="GO" id="GO:0036376">
    <property type="term" value="P:sodium ion export across plasma membrane"/>
    <property type="evidence" value="ECO:0007669"/>
    <property type="project" value="TreeGrafter"/>
</dbReference>
<keyword evidence="4" id="KW-0547">Nucleotide-binding</keyword>
<dbReference type="InterPro" id="IPR044492">
    <property type="entry name" value="P_typ_ATPase_HD_dom"/>
</dbReference>
<dbReference type="Pfam" id="PF00690">
    <property type="entry name" value="Cation_ATPase_N"/>
    <property type="match status" value="1"/>
</dbReference>
<dbReference type="SUPFAM" id="SSF81665">
    <property type="entry name" value="Calcium ATPase, transmembrane domain M"/>
    <property type="match status" value="1"/>
</dbReference>
<keyword evidence="8 9" id="KW-0472">Membrane</keyword>
<dbReference type="SFLD" id="SFLDS00003">
    <property type="entry name" value="Haloacid_Dehalogenase"/>
    <property type="match status" value="1"/>
</dbReference>
<keyword evidence="5" id="KW-0067">ATP-binding</keyword>
<dbReference type="InterPro" id="IPR008250">
    <property type="entry name" value="ATPase_P-typ_transduc_dom_A_sf"/>
</dbReference>
<dbReference type="PANTHER" id="PTHR43294:SF20">
    <property type="entry name" value="P-TYPE ATPASE"/>
    <property type="match status" value="1"/>
</dbReference>
<dbReference type="GO" id="GO:0005391">
    <property type="term" value="F:P-type sodium:potassium-exchanging transporter activity"/>
    <property type="evidence" value="ECO:0007669"/>
    <property type="project" value="TreeGrafter"/>
</dbReference>
<dbReference type="Gene3D" id="2.70.150.10">
    <property type="entry name" value="Calcium-transporting ATPase, cytoplasmic transduction domain A"/>
    <property type="match status" value="1"/>
</dbReference>
<reference evidence="11 12" key="1">
    <citation type="journal article" date="2016" name="Nat. Commun.">
        <title>Thousands of microbial genomes shed light on interconnected biogeochemical processes in an aquifer system.</title>
        <authorList>
            <person name="Anantharaman K."/>
            <person name="Brown C.T."/>
            <person name="Hug L.A."/>
            <person name="Sharon I."/>
            <person name="Castelle C.J."/>
            <person name="Probst A.J."/>
            <person name="Thomas B.C."/>
            <person name="Singh A."/>
            <person name="Wilkins M.J."/>
            <person name="Karaoz U."/>
            <person name="Brodie E.L."/>
            <person name="Williams K.H."/>
            <person name="Hubbard S.S."/>
            <person name="Banfield J.F."/>
        </authorList>
    </citation>
    <scope>NUCLEOTIDE SEQUENCE [LARGE SCALE GENOMIC DNA]</scope>
</reference>
<feature type="transmembrane region" description="Helical" evidence="9">
    <location>
        <begin position="234"/>
        <end position="258"/>
    </location>
</feature>
<dbReference type="SFLD" id="SFLDF00027">
    <property type="entry name" value="p-type_atpase"/>
    <property type="match status" value="1"/>
</dbReference>
<keyword evidence="6" id="KW-1278">Translocase</keyword>
<dbReference type="STRING" id="1802281.A3A44_01200"/>
<feature type="transmembrane region" description="Helical" evidence="9">
    <location>
        <begin position="683"/>
        <end position="703"/>
    </location>
</feature>
<evidence type="ECO:0000313" key="11">
    <source>
        <dbReference type="EMBL" id="OHA10196.1"/>
    </source>
</evidence>
<organism evidence="11 12">
    <name type="scientific">Candidatus Sungbacteria bacterium RIFCSPLOWO2_01_FULL_60_25</name>
    <dbReference type="NCBI Taxonomy" id="1802281"/>
    <lineage>
        <taxon>Bacteria</taxon>
        <taxon>Candidatus Sungiibacteriota</taxon>
    </lineage>
</organism>
<dbReference type="SUPFAM" id="SSF81653">
    <property type="entry name" value="Calcium ATPase, transduction domain A"/>
    <property type="match status" value="1"/>
</dbReference>
<dbReference type="SUPFAM" id="SSF56784">
    <property type="entry name" value="HAD-like"/>
    <property type="match status" value="1"/>
</dbReference>
<dbReference type="InterPro" id="IPR050510">
    <property type="entry name" value="Cation_transp_ATPase_P-type"/>
</dbReference>
<dbReference type="NCBIfam" id="TIGR01494">
    <property type="entry name" value="ATPase_P-type"/>
    <property type="match status" value="2"/>
</dbReference>
<feature type="transmembrane region" description="Helical" evidence="9">
    <location>
        <begin position="793"/>
        <end position="813"/>
    </location>
</feature>
<dbReference type="PROSITE" id="PS00154">
    <property type="entry name" value="ATPASE_E1_E2"/>
    <property type="match status" value="1"/>
</dbReference>
<dbReference type="GO" id="GO:1990573">
    <property type="term" value="P:potassium ion import across plasma membrane"/>
    <property type="evidence" value="ECO:0007669"/>
    <property type="project" value="TreeGrafter"/>
</dbReference>
<feature type="transmembrane region" description="Helical" evidence="9">
    <location>
        <begin position="264"/>
        <end position="289"/>
    </location>
</feature>
<dbReference type="InterPro" id="IPR023299">
    <property type="entry name" value="ATPase_P-typ_cyto_dom_N"/>
</dbReference>
<feature type="transmembrane region" description="Helical" evidence="9">
    <location>
        <begin position="726"/>
        <end position="749"/>
    </location>
</feature>
<feature type="transmembrane region" description="Helical" evidence="9">
    <location>
        <begin position="74"/>
        <end position="90"/>
    </location>
</feature>
<dbReference type="Pfam" id="PF00122">
    <property type="entry name" value="E1-E2_ATPase"/>
    <property type="match status" value="1"/>
</dbReference>
<dbReference type="PANTHER" id="PTHR43294">
    <property type="entry name" value="SODIUM/POTASSIUM-TRANSPORTING ATPASE SUBUNIT ALPHA"/>
    <property type="match status" value="1"/>
</dbReference>
<dbReference type="Pfam" id="PF00702">
    <property type="entry name" value="Hydrolase"/>
    <property type="match status" value="1"/>
</dbReference>
<dbReference type="PRINTS" id="PR00120">
    <property type="entry name" value="HATPASE"/>
</dbReference>
<gene>
    <name evidence="11" type="ORF">A3A44_01200</name>
</gene>
<dbReference type="GO" id="GO:0005886">
    <property type="term" value="C:plasma membrane"/>
    <property type="evidence" value="ECO:0007669"/>
    <property type="project" value="TreeGrafter"/>
</dbReference>
<dbReference type="InterPro" id="IPR059000">
    <property type="entry name" value="ATPase_P-type_domA"/>
</dbReference>
<evidence type="ECO:0000256" key="8">
    <source>
        <dbReference type="ARBA" id="ARBA00023136"/>
    </source>
</evidence>
<evidence type="ECO:0000259" key="10">
    <source>
        <dbReference type="SMART" id="SM00831"/>
    </source>
</evidence>
<evidence type="ECO:0000256" key="7">
    <source>
        <dbReference type="ARBA" id="ARBA00022989"/>
    </source>
</evidence>
<evidence type="ECO:0000256" key="6">
    <source>
        <dbReference type="ARBA" id="ARBA00022967"/>
    </source>
</evidence>
<evidence type="ECO:0000256" key="2">
    <source>
        <dbReference type="ARBA" id="ARBA00005675"/>
    </source>
</evidence>
<dbReference type="AlphaFoldDB" id="A0A1G2LF16"/>
<keyword evidence="3 9" id="KW-0812">Transmembrane</keyword>
<feature type="transmembrane region" description="Helical" evidence="9">
    <location>
        <begin position="50"/>
        <end position="68"/>
    </location>
</feature>
<evidence type="ECO:0000256" key="5">
    <source>
        <dbReference type="ARBA" id="ARBA00022840"/>
    </source>
</evidence>
<keyword evidence="7 9" id="KW-1133">Transmembrane helix</keyword>
<feature type="transmembrane region" description="Helical" evidence="9">
    <location>
        <begin position="825"/>
        <end position="844"/>
    </location>
</feature>
<accession>A0A1G2LF16</accession>
<dbReference type="InterPro" id="IPR004014">
    <property type="entry name" value="ATPase_P-typ_cation-transptr_N"/>
</dbReference>
<feature type="transmembrane region" description="Helical" evidence="9">
    <location>
        <begin position="755"/>
        <end position="773"/>
    </location>
</feature>
<dbReference type="SFLD" id="SFLDG00002">
    <property type="entry name" value="C1.7:_P-type_atpase_like"/>
    <property type="match status" value="1"/>
</dbReference>
<dbReference type="Gene3D" id="3.40.50.1000">
    <property type="entry name" value="HAD superfamily/HAD-like"/>
    <property type="match status" value="2"/>
</dbReference>
<dbReference type="GO" id="GO:1902600">
    <property type="term" value="P:proton transmembrane transport"/>
    <property type="evidence" value="ECO:0007669"/>
    <property type="project" value="TreeGrafter"/>
</dbReference>
<comment type="subcellular location">
    <subcellularLocation>
        <location evidence="1">Membrane</location>
        <topology evidence="1">Multi-pass membrane protein</topology>
    </subcellularLocation>
</comment>
<evidence type="ECO:0000256" key="9">
    <source>
        <dbReference type="SAM" id="Phobius"/>
    </source>
</evidence>
<dbReference type="GO" id="GO:0006883">
    <property type="term" value="P:intracellular sodium ion homeostasis"/>
    <property type="evidence" value="ECO:0007669"/>
    <property type="project" value="TreeGrafter"/>
</dbReference>
<evidence type="ECO:0000313" key="12">
    <source>
        <dbReference type="Proteomes" id="UP000178977"/>
    </source>
</evidence>
<name>A0A1G2LF16_9BACT</name>
<evidence type="ECO:0000256" key="1">
    <source>
        <dbReference type="ARBA" id="ARBA00004141"/>
    </source>
</evidence>
<dbReference type="GO" id="GO:0005524">
    <property type="term" value="F:ATP binding"/>
    <property type="evidence" value="ECO:0007669"/>
    <property type="project" value="UniProtKB-KW"/>
</dbReference>
<dbReference type="PRINTS" id="PR00119">
    <property type="entry name" value="CATATPASE"/>
</dbReference>
<dbReference type="InterPro" id="IPR023214">
    <property type="entry name" value="HAD_sf"/>
</dbReference>
<dbReference type="EMBL" id="MHQT01000001">
    <property type="protein sequence ID" value="OHA10196.1"/>
    <property type="molecule type" value="Genomic_DNA"/>
</dbReference>
<evidence type="ECO:0000256" key="3">
    <source>
        <dbReference type="ARBA" id="ARBA00022692"/>
    </source>
</evidence>
<dbReference type="SMART" id="SM00831">
    <property type="entry name" value="Cation_ATPase_N"/>
    <property type="match status" value="1"/>
</dbReference>
<feature type="transmembrane region" description="Helical" evidence="9">
    <location>
        <begin position="654"/>
        <end position="677"/>
    </location>
</feature>
<evidence type="ECO:0000256" key="4">
    <source>
        <dbReference type="ARBA" id="ARBA00022741"/>
    </source>
</evidence>
<dbReference type="GO" id="GO:0030007">
    <property type="term" value="P:intracellular potassium ion homeostasis"/>
    <property type="evidence" value="ECO:0007669"/>
    <property type="project" value="TreeGrafter"/>
</dbReference>
<feature type="domain" description="Cation-transporting P-type ATPase N-terminal" evidence="10">
    <location>
        <begin position="1"/>
        <end position="70"/>
    </location>
</feature>
<comment type="caution">
    <text evidence="11">The sequence shown here is derived from an EMBL/GenBank/DDBJ whole genome shotgun (WGS) entry which is preliminary data.</text>
</comment>
<dbReference type="Pfam" id="PF00689">
    <property type="entry name" value="Cation_ATPase_C"/>
    <property type="match status" value="1"/>
</dbReference>
<dbReference type="Proteomes" id="UP000178977">
    <property type="component" value="Unassembled WGS sequence"/>
</dbReference>
<dbReference type="InterPro" id="IPR018303">
    <property type="entry name" value="ATPase_P-typ_P_site"/>
</dbReference>
<dbReference type="Gene3D" id="1.20.1110.10">
    <property type="entry name" value="Calcium-transporting ATPase, transmembrane domain"/>
    <property type="match status" value="2"/>
</dbReference>
<dbReference type="InterPro" id="IPR006068">
    <property type="entry name" value="ATPase_P-typ_cation-transptr_C"/>
</dbReference>
<dbReference type="Gene3D" id="3.40.1110.10">
    <property type="entry name" value="Calcium-transporting ATPase, cytoplasmic domain N"/>
    <property type="match status" value="2"/>
</dbReference>
<dbReference type="InterPro" id="IPR001757">
    <property type="entry name" value="P_typ_ATPase"/>
</dbReference>